<dbReference type="PRINTS" id="PR01050">
    <property type="entry name" value="PYRUVTKNASE"/>
</dbReference>
<comment type="caution">
    <text evidence="16">The sequence shown here is derived from an EMBL/GenBank/DDBJ whole genome shotgun (WGS) entry which is preliminary data.</text>
</comment>
<dbReference type="Proteomes" id="UP001281410">
    <property type="component" value="Unassembled WGS sequence"/>
</dbReference>
<evidence type="ECO:0000256" key="13">
    <source>
        <dbReference type="ARBA" id="ARBA00048152"/>
    </source>
</evidence>
<evidence type="ECO:0000256" key="14">
    <source>
        <dbReference type="RuleBase" id="RU000504"/>
    </source>
</evidence>
<evidence type="ECO:0000256" key="2">
    <source>
        <dbReference type="ARBA" id="ARBA00004997"/>
    </source>
</evidence>
<evidence type="ECO:0000256" key="7">
    <source>
        <dbReference type="ARBA" id="ARBA00022741"/>
    </source>
</evidence>
<keyword evidence="5 14" id="KW-0808">Transferase</keyword>
<organism evidence="16 17">
    <name type="scientific">Dipteronia sinensis</name>
    <dbReference type="NCBI Taxonomy" id="43782"/>
    <lineage>
        <taxon>Eukaryota</taxon>
        <taxon>Viridiplantae</taxon>
        <taxon>Streptophyta</taxon>
        <taxon>Embryophyta</taxon>
        <taxon>Tracheophyta</taxon>
        <taxon>Spermatophyta</taxon>
        <taxon>Magnoliopsida</taxon>
        <taxon>eudicotyledons</taxon>
        <taxon>Gunneridae</taxon>
        <taxon>Pentapetalae</taxon>
        <taxon>rosids</taxon>
        <taxon>malvids</taxon>
        <taxon>Sapindales</taxon>
        <taxon>Sapindaceae</taxon>
        <taxon>Hippocastanoideae</taxon>
        <taxon>Acereae</taxon>
        <taxon>Dipteronia</taxon>
    </lineage>
</organism>
<keyword evidence="8 14" id="KW-0418">Kinase</keyword>
<evidence type="ECO:0000313" key="16">
    <source>
        <dbReference type="EMBL" id="KAK3189233.1"/>
    </source>
</evidence>
<reference evidence="16" key="1">
    <citation type="journal article" date="2023" name="Plant J.">
        <title>Genome sequences and population genomics provide insights into the demographic history, inbreeding, and mutation load of two 'living fossil' tree species of Dipteronia.</title>
        <authorList>
            <person name="Feng Y."/>
            <person name="Comes H.P."/>
            <person name="Chen J."/>
            <person name="Zhu S."/>
            <person name="Lu R."/>
            <person name="Zhang X."/>
            <person name="Li P."/>
            <person name="Qiu J."/>
            <person name="Olsen K.M."/>
            <person name="Qiu Y."/>
        </authorList>
    </citation>
    <scope>NUCLEOTIDE SEQUENCE</scope>
    <source>
        <strain evidence="16">NBL</strain>
    </source>
</reference>
<dbReference type="EC" id="2.7.1.40" evidence="4 14"/>
<keyword evidence="7" id="KW-0547">Nucleotide-binding</keyword>
<evidence type="ECO:0000256" key="12">
    <source>
        <dbReference type="ARBA" id="ARBA00023317"/>
    </source>
</evidence>
<dbReference type="AlphaFoldDB" id="A0AAE0DUL0"/>
<evidence type="ECO:0000313" key="17">
    <source>
        <dbReference type="Proteomes" id="UP001281410"/>
    </source>
</evidence>
<evidence type="ECO:0000256" key="6">
    <source>
        <dbReference type="ARBA" id="ARBA00022723"/>
    </source>
</evidence>
<evidence type="ECO:0000259" key="15">
    <source>
        <dbReference type="Pfam" id="PF00224"/>
    </source>
</evidence>
<comment type="pathway">
    <text evidence="2 14">Carbohydrate degradation; glycolysis; pyruvate from D-glyceraldehyde 3-phosphate: step 5/5.</text>
</comment>
<dbReference type="InterPro" id="IPR015793">
    <property type="entry name" value="Pyrv_Knase_brl"/>
</dbReference>
<dbReference type="Gene3D" id="3.40.1380.20">
    <property type="entry name" value="Pyruvate kinase, C-terminal domain"/>
    <property type="match status" value="1"/>
</dbReference>
<keyword evidence="6" id="KW-0479">Metal-binding</keyword>
<evidence type="ECO:0000256" key="5">
    <source>
        <dbReference type="ARBA" id="ARBA00022679"/>
    </source>
</evidence>
<comment type="catalytic activity">
    <reaction evidence="13 14">
        <text>pyruvate + ATP = phosphoenolpyruvate + ADP + H(+)</text>
        <dbReference type="Rhea" id="RHEA:18157"/>
        <dbReference type="ChEBI" id="CHEBI:15361"/>
        <dbReference type="ChEBI" id="CHEBI:15378"/>
        <dbReference type="ChEBI" id="CHEBI:30616"/>
        <dbReference type="ChEBI" id="CHEBI:58702"/>
        <dbReference type="ChEBI" id="CHEBI:456216"/>
        <dbReference type="EC" id="2.7.1.40"/>
    </reaction>
</comment>
<accession>A0AAE0DUL0</accession>
<evidence type="ECO:0000256" key="1">
    <source>
        <dbReference type="ARBA" id="ARBA00001958"/>
    </source>
</evidence>
<dbReference type="GO" id="GO:0004743">
    <property type="term" value="F:pyruvate kinase activity"/>
    <property type="evidence" value="ECO:0007669"/>
    <property type="project" value="UniProtKB-EC"/>
</dbReference>
<keyword evidence="12" id="KW-0670">Pyruvate</keyword>
<dbReference type="GO" id="GO:0030955">
    <property type="term" value="F:potassium ion binding"/>
    <property type="evidence" value="ECO:0007669"/>
    <property type="project" value="InterPro"/>
</dbReference>
<evidence type="ECO:0000256" key="11">
    <source>
        <dbReference type="ARBA" id="ARBA00023152"/>
    </source>
</evidence>
<comment type="cofactor">
    <cofactor evidence="1">
        <name>K(+)</name>
        <dbReference type="ChEBI" id="CHEBI:29103"/>
    </cofactor>
</comment>
<dbReference type="InterPro" id="IPR040442">
    <property type="entry name" value="Pyrv_kinase-like_dom_sf"/>
</dbReference>
<dbReference type="GO" id="GO:0005524">
    <property type="term" value="F:ATP binding"/>
    <property type="evidence" value="ECO:0007669"/>
    <property type="project" value="UniProtKB-KW"/>
</dbReference>
<dbReference type="Pfam" id="PF00224">
    <property type="entry name" value="PK"/>
    <property type="match status" value="1"/>
</dbReference>
<dbReference type="GO" id="GO:0016301">
    <property type="term" value="F:kinase activity"/>
    <property type="evidence" value="ECO:0007669"/>
    <property type="project" value="UniProtKB-KW"/>
</dbReference>
<dbReference type="EMBL" id="JANJYJ010000009">
    <property type="protein sequence ID" value="KAK3189233.1"/>
    <property type="molecule type" value="Genomic_DNA"/>
</dbReference>
<dbReference type="GO" id="GO:0000287">
    <property type="term" value="F:magnesium ion binding"/>
    <property type="evidence" value="ECO:0007669"/>
    <property type="project" value="InterPro"/>
</dbReference>
<dbReference type="InterPro" id="IPR036918">
    <property type="entry name" value="Pyrv_Knase_C_sf"/>
</dbReference>
<keyword evidence="11 14" id="KW-0324">Glycolysis</keyword>
<evidence type="ECO:0000256" key="10">
    <source>
        <dbReference type="ARBA" id="ARBA00022842"/>
    </source>
</evidence>
<evidence type="ECO:0000256" key="3">
    <source>
        <dbReference type="ARBA" id="ARBA00008663"/>
    </source>
</evidence>
<proteinExistence type="inferred from homology"/>
<dbReference type="InterPro" id="IPR015813">
    <property type="entry name" value="Pyrv/PenolPyrv_kinase-like_dom"/>
</dbReference>
<keyword evidence="10 14" id="KW-0460">Magnesium</keyword>
<protein>
    <recommendedName>
        <fullName evidence="4 14">Pyruvate kinase</fullName>
        <ecNumber evidence="4 14">2.7.1.40</ecNumber>
    </recommendedName>
</protein>
<dbReference type="SUPFAM" id="SSF51621">
    <property type="entry name" value="Phosphoenolpyruvate/pyruvate domain"/>
    <property type="match status" value="1"/>
</dbReference>
<evidence type="ECO:0000256" key="8">
    <source>
        <dbReference type="ARBA" id="ARBA00022777"/>
    </source>
</evidence>
<gene>
    <name evidence="16" type="ORF">Dsin_028794</name>
</gene>
<name>A0AAE0DUL0_9ROSI</name>
<evidence type="ECO:0000256" key="4">
    <source>
        <dbReference type="ARBA" id="ARBA00012142"/>
    </source>
</evidence>
<sequence length="93" mass="10039">MLESVIKSPRPTRAEATDVANAVLDVTECVMLRGESAAGAYQELAVKIMHRICIKAESSLDYGAIFKEMIRSTPLPMSPLESLASSAVRTANK</sequence>
<evidence type="ECO:0000256" key="9">
    <source>
        <dbReference type="ARBA" id="ARBA00022840"/>
    </source>
</evidence>
<dbReference type="Gene3D" id="3.20.20.60">
    <property type="entry name" value="Phosphoenolpyruvate-binding domains"/>
    <property type="match status" value="1"/>
</dbReference>
<dbReference type="InterPro" id="IPR001697">
    <property type="entry name" value="Pyr_Knase"/>
</dbReference>
<dbReference type="PANTHER" id="PTHR11817">
    <property type="entry name" value="PYRUVATE KINASE"/>
    <property type="match status" value="1"/>
</dbReference>
<keyword evidence="17" id="KW-1185">Reference proteome</keyword>
<keyword evidence="9" id="KW-0067">ATP-binding</keyword>
<comment type="similarity">
    <text evidence="3 14">Belongs to the pyruvate kinase family.</text>
</comment>
<feature type="domain" description="Pyruvate kinase barrel" evidence="15">
    <location>
        <begin position="1"/>
        <end position="46"/>
    </location>
</feature>